<dbReference type="GO" id="GO:0005506">
    <property type="term" value="F:iron ion binding"/>
    <property type="evidence" value="ECO:0007669"/>
    <property type="project" value="InterPro"/>
</dbReference>
<dbReference type="PRINTS" id="PR00385">
    <property type="entry name" value="P450"/>
</dbReference>
<dbReference type="Gene3D" id="1.10.630.10">
    <property type="entry name" value="Cytochrome P450"/>
    <property type="match status" value="1"/>
</dbReference>
<evidence type="ECO:0000256" key="2">
    <source>
        <dbReference type="ARBA" id="ARBA00022723"/>
    </source>
</evidence>
<dbReference type="OrthoDB" id="1103324at2759"/>
<dbReference type="GO" id="GO:0004497">
    <property type="term" value="F:monooxygenase activity"/>
    <property type="evidence" value="ECO:0007669"/>
    <property type="project" value="InterPro"/>
</dbReference>
<comment type="cofactor">
    <cofactor evidence="5">
        <name>heme</name>
        <dbReference type="ChEBI" id="CHEBI:30413"/>
    </cofactor>
</comment>
<feature type="binding site" description="axial binding residue" evidence="5">
    <location>
        <position position="491"/>
    </location>
    <ligand>
        <name>heme</name>
        <dbReference type="ChEBI" id="CHEBI:30413"/>
    </ligand>
    <ligandPart>
        <name>Fe</name>
        <dbReference type="ChEBI" id="CHEBI:18248"/>
    </ligandPart>
</feature>
<dbReference type="PRINTS" id="PR00463">
    <property type="entry name" value="EP450I"/>
</dbReference>
<dbReference type="GO" id="GO:0020037">
    <property type="term" value="F:heme binding"/>
    <property type="evidence" value="ECO:0007669"/>
    <property type="project" value="InterPro"/>
</dbReference>
<dbReference type="InterPro" id="IPR002401">
    <property type="entry name" value="Cyt_P450_E_grp-I"/>
</dbReference>
<dbReference type="CDD" id="cd11065">
    <property type="entry name" value="CYP64-like"/>
    <property type="match status" value="1"/>
</dbReference>
<protein>
    <recommendedName>
        <fullName evidence="8">Cytochrome P450</fullName>
    </recommendedName>
</protein>
<comment type="similarity">
    <text evidence="1">Belongs to the cytochrome P450 family.</text>
</comment>
<dbReference type="InterPro" id="IPR001128">
    <property type="entry name" value="Cyt_P450"/>
</dbReference>
<feature type="non-terminal residue" evidence="6">
    <location>
        <position position="1"/>
    </location>
</feature>
<dbReference type="InterPro" id="IPR036396">
    <property type="entry name" value="Cyt_P450_sf"/>
</dbReference>
<dbReference type="Pfam" id="PF00067">
    <property type="entry name" value="p450"/>
    <property type="match status" value="1"/>
</dbReference>
<dbReference type="PANTHER" id="PTHR46300:SF4">
    <property type="entry name" value="CYTOCHROME P450 98A3"/>
    <property type="match status" value="1"/>
</dbReference>
<feature type="non-terminal residue" evidence="6">
    <location>
        <position position="586"/>
    </location>
</feature>
<dbReference type="SUPFAM" id="SSF48264">
    <property type="entry name" value="Cytochrome P450"/>
    <property type="match status" value="1"/>
</dbReference>
<evidence type="ECO:0000256" key="4">
    <source>
        <dbReference type="ARBA" id="ARBA00023004"/>
    </source>
</evidence>
<evidence type="ECO:0000256" key="5">
    <source>
        <dbReference type="PIRSR" id="PIRSR602401-1"/>
    </source>
</evidence>
<proteinExistence type="inferred from homology"/>
<keyword evidence="7" id="KW-1185">Reference proteome</keyword>
<evidence type="ECO:0008006" key="8">
    <source>
        <dbReference type="Google" id="ProtNLM"/>
    </source>
</evidence>
<evidence type="ECO:0000256" key="1">
    <source>
        <dbReference type="ARBA" id="ARBA00010617"/>
    </source>
</evidence>
<sequence length="586" mass="66604">MVNYLSPQSQRLSVLGVFEGKRKVLSGDDIRHHWDDAPALVAIATRGQQTWRQLDPAVDCRPGYCDSSNRLCSNALSLFPDVKTQPPGPLPLPIIGNTWSLPENKPWIYFEEISKRYKTPVITFWIGRNPTVWICDAWAASEILERRAAIYASRPRMVVFGELGPGQSNLVSMYYGPRWRVHRKLTHMGVGLQQVRAYRDFQNDESRLIAYELLRTPEKYVEHFERYAASVVSIIGFGRRISRLDDPIISEVLAVMQRAAELNVPGKKFPMLMETFPILAKFPTSIAPWKHGLGGKNGRGTAFYFALADEAAKNPEQPNCYAKKLFDEAPTYNLRPEEIASLAGNLFGAGSDTSSSTLITFVLACCAFPEVLPKAWEELDRVVGSRRSPNMDDEPNLPYIKAFVKEVFRWRSVAIIGGQPHSPISDDVYNGWLIPKGTWVQGNVWAIHRNEREFPDPDRFNPNRYIKDDPDNRPFPGERGYMTFGWGRRVCSGQGLAEQGTFMTIARLLWGFNIRKALDANGKEIPVDIFAYTNGLNMRPEPFKCRITPRSPEIRETIVREGEEAMQSLSVYDGETKYRMSQYYSK</sequence>
<dbReference type="AlphaFoldDB" id="A0A3E2H7N3"/>
<dbReference type="PANTHER" id="PTHR46300">
    <property type="entry name" value="P450, PUTATIVE (EUROFUNG)-RELATED-RELATED"/>
    <property type="match status" value="1"/>
</dbReference>
<keyword evidence="2 5" id="KW-0479">Metal-binding</keyword>
<evidence type="ECO:0000313" key="7">
    <source>
        <dbReference type="Proteomes" id="UP000258309"/>
    </source>
</evidence>
<dbReference type="OMA" id="WCAHEIL"/>
<dbReference type="InterPro" id="IPR050364">
    <property type="entry name" value="Cytochrome_P450_fung"/>
</dbReference>
<organism evidence="6 7">
    <name type="scientific">Scytalidium lignicola</name>
    <name type="common">Hyphomycete</name>
    <dbReference type="NCBI Taxonomy" id="5539"/>
    <lineage>
        <taxon>Eukaryota</taxon>
        <taxon>Fungi</taxon>
        <taxon>Dikarya</taxon>
        <taxon>Ascomycota</taxon>
        <taxon>Pezizomycotina</taxon>
        <taxon>Leotiomycetes</taxon>
        <taxon>Leotiomycetes incertae sedis</taxon>
        <taxon>Scytalidium</taxon>
    </lineage>
</organism>
<accession>A0A3E2H7N3</accession>
<dbReference type="GO" id="GO:0016705">
    <property type="term" value="F:oxidoreductase activity, acting on paired donors, with incorporation or reduction of molecular oxygen"/>
    <property type="evidence" value="ECO:0007669"/>
    <property type="project" value="InterPro"/>
</dbReference>
<gene>
    <name evidence="6" type="ORF">B7463_g7020</name>
</gene>
<keyword evidence="5" id="KW-0349">Heme</keyword>
<evidence type="ECO:0000313" key="6">
    <source>
        <dbReference type="EMBL" id="RFU29317.1"/>
    </source>
</evidence>
<dbReference type="EMBL" id="NCSJ02000132">
    <property type="protein sequence ID" value="RFU29317.1"/>
    <property type="molecule type" value="Genomic_DNA"/>
</dbReference>
<keyword evidence="4 5" id="KW-0408">Iron</keyword>
<reference evidence="6 7" key="1">
    <citation type="submission" date="2018-05" db="EMBL/GenBank/DDBJ databases">
        <title>Draft genome sequence of Scytalidium lignicola DSM 105466, a ubiquitous saprotrophic fungus.</title>
        <authorList>
            <person name="Buettner E."/>
            <person name="Gebauer A.M."/>
            <person name="Hofrichter M."/>
            <person name="Liers C."/>
            <person name="Kellner H."/>
        </authorList>
    </citation>
    <scope>NUCLEOTIDE SEQUENCE [LARGE SCALE GENOMIC DNA]</scope>
    <source>
        <strain evidence="6 7">DSM 105466</strain>
    </source>
</reference>
<dbReference type="Proteomes" id="UP000258309">
    <property type="component" value="Unassembled WGS sequence"/>
</dbReference>
<evidence type="ECO:0000256" key="3">
    <source>
        <dbReference type="ARBA" id="ARBA00023002"/>
    </source>
</evidence>
<comment type="caution">
    <text evidence="6">The sequence shown here is derived from an EMBL/GenBank/DDBJ whole genome shotgun (WGS) entry which is preliminary data.</text>
</comment>
<name>A0A3E2H7N3_SCYLI</name>
<keyword evidence="3" id="KW-0560">Oxidoreductase</keyword>
<dbReference type="STRING" id="5539.A0A3E2H7N3"/>